<keyword evidence="4" id="KW-1185">Reference proteome</keyword>
<dbReference type="Gene3D" id="3.60.110.10">
    <property type="entry name" value="Carbon-nitrogen hydrolase"/>
    <property type="match status" value="1"/>
</dbReference>
<evidence type="ECO:0000256" key="1">
    <source>
        <dbReference type="ARBA" id="ARBA00022801"/>
    </source>
</evidence>
<feature type="domain" description="CN hydrolase" evidence="2">
    <location>
        <begin position="5"/>
        <end position="268"/>
    </location>
</feature>
<dbReference type="InterPro" id="IPR036526">
    <property type="entry name" value="C-N_Hydrolase_sf"/>
</dbReference>
<reference evidence="3 4" key="1">
    <citation type="submission" date="2023-01" db="EMBL/GenBank/DDBJ databases">
        <title>Novel species of the genus Asticcacaulis isolated from rivers.</title>
        <authorList>
            <person name="Lu H."/>
        </authorList>
    </citation>
    <scope>NUCLEOTIDE SEQUENCE [LARGE SCALE GENOMIC DNA]</scope>
    <source>
        <strain evidence="3 4">LKC15W</strain>
    </source>
</reference>
<dbReference type="Pfam" id="PF00795">
    <property type="entry name" value="CN_hydrolase"/>
    <property type="match status" value="1"/>
</dbReference>
<evidence type="ECO:0000313" key="4">
    <source>
        <dbReference type="Proteomes" id="UP001218579"/>
    </source>
</evidence>
<evidence type="ECO:0000259" key="2">
    <source>
        <dbReference type="PROSITE" id="PS50263"/>
    </source>
</evidence>
<dbReference type="RefSeq" id="WP_272744305.1">
    <property type="nucleotide sequence ID" value="NZ_JAQQKV010000001.1"/>
</dbReference>
<keyword evidence="1 3" id="KW-0378">Hydrolase</keyword>
<proteinExistence type="predicted"/>
<dbReference type="InterPro" id="IPR045254">
    <property type="entry name" value="Nit1/2_C-N_Hydrolase"/>
</dbReference>
<dbReference type="PANTHER" id="PTHR23088:SF27">
    <property type="entry name" value="DEAMINATED GLUTATHIONE AMIDASE"/>
    <property type="match status" value="1"/>
</dbReference>
<dbReference type="EMBL" id="JAQQKV010000001">
    <property type="protein sequence ID" value="MDC7675992.1"/>
    <property type="molecule type" value="Genomic_DNA"/>
</dbReference>
<accession>A0ABT5HIC1</accession>
<dbReference type="PROSITE" id="PS50263">
    <property type="entry name" value="CN_HYDROLASE"/>
    <property type="match status" value="1"/>
</dbReference>
<sequence length="290" mass="31007">MSDALKVALIQLTTPADQAAALTQATPLIERAAAEGAQLILTPECSNLMEIRKDQKALKVTTADDDMCVQGYRDLARRLSVPILMGSAIVLDKDGELRSSSDSGSATKDARAVNRTLLIGPDGNIIDTYDKVHLFDVELTNGESYKESNGITGGTRAVVADVAGVKLGMSICYDVRFAYLFRLLAKAGASVITTPAAFTQPTGKAHWEVLLRARAIETGAFMLAPAQGGAHEDGRKTWGHSLVIGPWGEVIASLDHDRPDVLFATLDLSEVAKARAALPQLQHDRDITLS</sequence>
<dbReference type="GO" id="GO:0016787">
    <property type="term" value="F:hydrolase activity"/>
    <property type="evidence" value="ECO:0007669"/>
    <property type="project" value="UniProtKB-KW"/>
</dbReference>
<comment type="caution">
    <text evidence="3">The sequence shown here is derived from an EMBL/GenBank/DDBJ whole genome shotgun (WGS) entry which is preliminary data.</text>
</comment>
<dbReference type="InterPro" id="IPR003010">
    <property type="entry name" value="C-N_Hydrolase"/>
</dbReference>
<dbReference type="SUPFAM" id="SSF56317">
    <property type="entry name" value="Carbon-nitrogen hydrolase"/>
    <property type="match status" value="1"/>
</dbReference>
<dbReference type="PANTHER" id="PTHR23088">
    <property type="entry name" value="NITRILASE-RELATED"/>
    <property type="match status" value="1"/>
</dbReference>
<gene>
    <name evidence="3" type="ORF">PQU98_07620</name>
</gene>
<dbReference type="Proteomes" id="UP001218579">
    <property type="component" value="Unassembled WGS sequence"/>
</dbReference>
<organism evidence="3 4">
    <name type="scientific">Asticcacaulis machinosus</name>
    <dbReference type="NCBI Taxonomy" id="2984211"/>
    <lineage>
        <taxon>Bacteria</taxon>
        <taxon>Pseudomonadati</taxon>
        <taxon>Pseudomonadota</taxon>
        <taxon>Alphaproteobacteria</taxon>
        <taxon>Caulobacterales</taxon>
        <taxon>Caulobacteraceae</taxon>
        <taxon>Asticcacaulis</taxon>
    </lineage>
</organism>
<dbReference type="CDD" id="cd07572">
    <property type="entry name" value="nit"/>
    <property type="match status" value="1"/>
</dbReference>
<name>A0ABT5HIC1_9CAUL</name>
<evidence type="ECO:0000313" key="3">
    <source>
        <dbReference type="EMBL" id="MDC7675992.1"/>
    </source>
</evidence>
<protein>
    <submittedName>
        <fullName evidence="3">Carbon-nitrogen hydrolase family protein</fullName>
    </submittedName>
</protein>